<dbReference type="PANTHER" id="PTHR24372">
    <property type="entry name" value="GLYCOPROTEIN HORMONE RECEPTOR"/>
    <property type="match status" value="1"/>
</dbReference>
<sequence>MHSFLIVNLGLGDLMMGVYLLIVAVVDLQYRGVYAAYEVTWRASSLCQLAGFISTFSSELSVFTLTTITVDRLMVIKFPFGIHRLEEGVTRSVMVCVWILVTILAALPLTYLDYFKNFYGRSGVCLALHITNEKPNGWEYSVFIFLILNLLNFGVITVSYILMYSVARETQTAVRQAPETRLGEQGVATRMTLIVATDAACWLPIILLGIISLCGVTIPPKVFSWIAVFVLPLNAAVNPMLYTLSTAPVRKRFKYLKKKFISSLWGGRQPRSSSLLSGNRWASFRTRFSTDGTDIPPSTDTQIRVVKAKPAVCVYSPIISNSSPAYDRKLQGEFCDDTCEKNGEATPLRGTEIIGKGNCKGVGGQRALILQEDDSIPQDRGRNGLVSDEREIIPLKELTPSISAPKRSPRQHNGRKNISDRRYD</sequence>
<protein>
    <recommendedName>
        <fullName evidence="11">G-protein coupled receptors family 1 profile domain-containing protein</fullName>
    </recommendedName>
</protein>
<comment type="similarity">
    <text evidence="2">Belongs to the G-protein coupled receptor 1 family.</text>
</comment>
<feature type="domain" description="G-protein coupled receptors family 1 profile" evidence="11">
    <location>
        <begin position="1"/>
        <end position="242"/>
    </location>
</feature>
<dbReference type="PRINTS" id="PR01739">
    <property type="entry name" value="RELAXINR"/>
</dbReference>
<evidence type="ECO:0000256" key="2">
    <source>
        <dbReference type="ARBA" id="ARBA00010663"/>
    </source>
</evidence>
<keyword evidence="6 10" id="KW-1133">Transmembrane helix</keyword>
<dbReference type="InterPro" id="IPR008112">
    <property type="entry name" value="Relaxin_rcpt"/>
</dbReference>
<dbReference type="GO" id="GO:0008528">
    <property type="term" value="F:G protein-coupled peptide receptor activity"/>
    <property type="evidence" value="ECO:0007669"/>
    <property type="project" value="TreeGrafter"/>
</dbReference>
<dbReference type="PANTHER" id="PTHR24372:SF77">
    <property type="entry name" value="G-PROTEIN COUPLED RECEPTORS FAMILY 1 PROFILE DOMAIN-CONTAINING PROTEIN"/>
    <property type="match status" value="1"/>
</dbReference>
<reference evidence="12 13" key="1">
    <citation type="submission" date="2023-11" db="EMBL/GenBank/DDBJ databases">
        <title>Halocaridina rubra genome assembly.</title>
        <authorList>
            <person name="Smith C."/>
        </authorList>
    </citation>
    <scope>NUCLEOTIDE SEQUENCE [LARGE SCALE GENOMIC DNA]</scope>
    <source>
        <strain evidence="12">EP-1</strain>
        <tissue evidence="12">Whole</tissue>
    </source>
</reference>
<evidence type="ECO:0000259" key="11">
    <source>
        <dbReference type="PROSITE" id="PS50262"/>
    </source>
</evidence>
<keyword evidence="8" id="KW-0325">Glycoprotein</keyword>
<evidence type="ECO:0000313" key="12">
    <source>
        <dbReference type="EMBL" id="KAK7077465.1"/>
    </source>
</evidence>
<feature type="compositionally biased region" description="Basic and acidic residues" evidence="9">
    <location>
        <begin position="377"/>
        <end position="394"/>
    </location>
</feature>
<feature type="transmembrane region" description="Helical" evidence="10">
    <location>
        <begin position="223"/>
        <end position="244"/>
    </location>
</feature>
<comment type="subcellular location">
    <subcellularLocation>
        <location evidence="1">Membrane</location>
    </subcellularLocation>
</comment>
<evidence type="ECO:0000256" key="3">
    <source>
        <dbReference type="ARBA" id="ARBA00022614"/>
    </source>
</evidence>
<dbReference type="InterPro" id="IPR017452">
    <property type="entry name" value="GPCR_Rhodpsn_7TM"/>
</dbReference>
<evidence type="ECO:0000256" key="6">
    <source>
        <dbReference type="ARBA" id="ARBA00022989"/>
    </source>
</evidence>
<dbReference type="Gene3D" id="1.20.1070.10">
    <property type="entry name" value="Rhodopsin 7-helix transmembrane proteins"/>
    <property type="match status" value="1"/>
</dbReference>
<evidence type="ECO:0000313" key="13">
    <source>
        <dbReference type="Proteomes" id="UP001381693"/>
    </source>
</evidence>
<dbReference type="Pfam" id="PF00001">
    <property type="entry name" value="7tm_1"/>
    <property type="match status" value="1"/>
</dbReference>
<dbReference type="SUPFAM" id="SSF81321">
    <property type="entry name" value="Family A G protein-coupled receptor-like"/>
    <property type="match status" value="1"/>
</dbReference>
<feature type="region of interest" description="Disordered" evidence="9">
    <location>
        <begin position="374"/>
        <end position="424"/>
    </location>
</feature>
<dbReference type="AlphaFoldDB" id="A0AAN8XE59"/>
<feature type="transmembrane region" description="Helical" evidence="10">
    <location>
        <begin position="6"/>
        <end position="26"/>
    </location>
</feature>
<feature type="transmembrane region" description="Helical" evidence="10">
    <location>
        <begin position="187"/>
        <end position="211"/>
    </location>
</feature>
<proteinExistence type="inferred from homology"/>
<evidence type="ECO:0000256" key="5">
    <source>
        <dbReference type="ARBA" id="ARBA00022737"/>
    </source>
</evidence>
<evidence type="ECO:0000256" key="9">
    <source>
        <dbReference type="SAM" id="MobiDB-lite"/>
    </source>
</evidence>
<keyword evidence="4 10" id="KW-0812">Transmembrane</keyword>
<feature type="transmembrane region" description="Helical" evidence="10">
    <location>
        <begin position="93"/>
        <end position="112"/>
    </location>
</feature>
<comment type="caution">
    <text evidence="12">The sequence shown here is derived from an EMBL/GenBank/DDBJ whole genome shotgun (WGS) entry which is preliminary data.</text>
</comment>
<keyword evidence="7 10" id="KW-0472">Membrane</keyword>
<gene>
    <name evidence="12" type="ORF">SK128_020615</name>
</gene>
<dbReference type="InterPro" id="IPR000276">
    <property type="entry name" value="GPCR_Rhodpsn"/>
</dbReference>
<dbReference type="PRINTS" id="PR00237">
    <property type="entry name" value="GPCRRHODOPSN"/>
</dbReference>
<evidence type="ECO:0000256" key="10">
    <source>
        <dbReference type="SAM" id="Phobius"/>
    </source>
</evidence>
<dbReference type="EMBL" id="JAXCGZ010008761">
    <property type="protein sequence ID" value="KAK7077465.1"/>
    <property type="molecule type" value="Genomic_DNA"/>
</dbReference>
<dbReference type="GO" id="GO:0005886">
    <property type="term" value="C:plasma membrane"/>
    <property type="evidence" value="ECO:0007669"/>
    <property type="project" value="TreeGrafter"/>
</dbReference>
<feature type="transmembrane region" description="Helical" evidence="10">
    <location>
        <begin position="142"/>
        <end position="166"/>
    </location>
</feature>
<evidence type="ECO:0000256" key="1">
    <source>
        <dbReference type="ARBA" id="ARBA00004370"/>
    </source>
</evidence>
<evidence type="ECO:0000256" key="7">
    <source>
        <dbReference type="ARBA" id="ARBA00023136"/>
    </source>
</evidence>
<dbReference type="PROSITE" id="PS50262">
    <property type="entry name" value="G_PROTEIN_RECEP_F1_2"/>
    <property type="match status" value="1"/>
</dbReference>
<dbReference type="GO" id="GO:0007189">
    <property type="term" value="P:adenylate cyclase-activating G protein-coupled receptor signaling pathway"/>
    <property type="evidence" value="ECO:0007669"/>
    <property type="project" value="TreeGrafter"/>
</dbReference>
<dbReference type="Proteomes" id="UP001381693">
    <property type="component" value="Unassembled WGS sequence"/>
</dbReference>
<keyword evidence="5" id="KW-0677">Repeat</keyword>
<dbReference type="GO" id="GO:0009755">
    <property type="term" value="P:hormone-mediated signaling pathway"/>
    <property type="evidence" value="ECO:0007669"/>
    <property type="project" value="TreeGrafter"/>
</dbReference>
<evidence type="ECO:0000256" key="4">
    <source>
        <dbReference type="ARBA" id="ARBA00022692"/>
    </source>
</evidence>
<evidence type="ECO:0000256" key="8">
    <source>
        <dbReference type="ARBA" id="ARBA00023180"/>
    </source>
</evidence>
<accession>A0AAN8XE59</accession>
<keyword evidence="3" id="KW-0433">Leucine-rich repeat</keyword>
<organism evidence="12 13">
    <name type="scientific">Halocaridina rubra</name>
    <name type="common">Hawaiian red shrimp</name>
    <dbReference type="NCBI Taxonomy" id="373956"/>
    <lineage>
        <taxon>Eukaryota</taxon>
        <taxon>Metazoa</taxon>
        <taxon>Ecdysozoa</taxon>
        <taxon>Arthropoda</taxon>
        <taxon>Crustacea</taxon>
        <taxon>Multicrustacea</taxon>
        <taxon>Malacostraca</taxon>
        <taxon>Eumalacostraca</taxon>
        <taxon>Eucarida</taxon>
        <taxon>Decapoda</taxon>
        <taxon>Pleocyemata</taxon>
        <taxon>Caridea</taxon>
        <taxon>Atyoidea</taxon>
        <taxon>Atyidae</taxon>
        <taxon>Halocaridina</taxon>
    </lineage>
</organism>
<name>A0AAN8XE59_HALRR</name>
<keyword evidence="13" id="KW-1185">Reference proteome</keyword>